<dbReference type="EMBL" id="JACWMW010000003">
    <property type="protein sequence ID" value="MBD1386549.1"/>
    <property type="molecule type" value="Genomic_DNA"/>
</dbReference>
<evidence type="ECO:0000256" key="1">
    <source>
        <dbReference type="ARBA" id="ARBA00008791"/>
    </source>
</evidence>
<dbReference type="PRINTS" id="PR01438">
    <property type="entry name" value="UNVRSLSTRESS"/>
</dbReference>
<dbReference type="InterPro" id="IPR014729">
    <property type="entry name" value="Rossmann-like_a/b/a_fold"/>
</dbReference>
<gene>
    <name evidence="3" type="ORF">IDJ75_14780</name>
</gene>
<feature type="domain" description="UspA" evidence="2">
    <location>
        <begin position="1"/>
        <end position="147"/>
    </location>
</feature>
<dbReference type="SUPFAM" id="SSF52402">
    <property type="entry name" value="Adenine nucleotide alpha hydrolases-like"/>
    <property type="match status" value="2"/>
</dbReference>
<comment type="similarity">
    <text evidence="1">Belongs to the universal stress protein A family.</text>
</comment>
<proteinExistence type="inferred from homology"/>
<reference evidence="3 4" key="1">
    <citation type="submission" date="2020-09" db="EMBL/GenBank/DDBJ databases">
        <title>Novel species of Mucilaginibacter isolated from a glacier on the Tibetan Plateau.</title>
        <authorList>
            <person name="Liu Q."/>
            <person name="Xin Y.-H."/>
        </authorList>
    </citation>
    <scope>NUCLEOTIDE SEQUENCE [LARGE SCALE GENOMIC DNA]</scope>
    <source>
        <strain evidence="3 4">CGMCC 1.13878</strain>
    </source>
</reference>
<evidence type="ECO:0000313" key="4">
    <source>
        <dbReference type="Proteomes" id="UP000618754"/>
    </source>
</evidence>
<dbReference type="Proteomes" id="UP000618754">
    <property type="component" value="Unassembled WGS sequence"/>
</dbReference>
<dbReference type="Pfam" id="PF00582">
    <property type="entry name" value="Usp"/>
    <property type="match status" value="1"/>
</dbReference>
<dbReference type="Gene3D" id="3.40.50.620">
    <property type="entry name" value="HUPs"/>
    <property type="match status" value="2"/>
</dbReference>
<evidence type="ECO:0000313" key="3">
    <source>
        <dbReference type="EMBL" id="MBD1386549.1"/>
    </source>
</evidence>
<name>A0ABR7X7K1_9SPHI</name>
<protein>
    <submittedName>
        <fullName evidence="3">Universal stress protein</fullName>
    </submittedName>
</protein>
<organism evidence="3 4">
    <name type="scientific">Mucilaginibacter rigui</name>
    <dbReference type="NCBI Taxonomy" id="534635"/>
    <lineage>
        <taxon>Bacteria</taxon>
        <taxon>Pseudomonadati</taxon>
        <taxon>Bacteroidota</taxon>
        <taxon>Sphingobacteriia</taxon>
        <taxon>Sphingobacteriales</taxon>
        <taxon>Sphingobacteriaceae</taxon>
        <taxon>Mucilaginibacter</taxon>
    </lineage>
</organism>
<dbReference type="RefSeq" id="WP_191176392.1">
    <property type="nucleotide sequence ID" value="NZ_JACWMW010000003.1"/>
</dbReference>
<dbReference type="PANTHER" id="PTHR46268">
    <property type="entry name" value="STRESS RESPONSE PROTEIN NHAX"/>
    <property type="match status" value="1"/>
</dbReference>
<dbReference type="PANTHER" id="PTHR46268:SF6">
    <property type="entry name" value="UNIVERSAL STRESS PROTEIN UP12"/>
    <property type="match status" value="1"/>
</dbReference>
<sequence>MKTLLIATDLSKNARHVATYGYRLAQQLRARVLLCHVMNIPAEIPQNGMVAWPVDIYDDMLQDSDKELAKLKNTMMAEGDVIGYQPEIICIHEGGFVTDVVNAAAQANQADIILIGTHANDVLTTLMIGNHTRKMIEAATRPLLLVPECVTAKPIKKIAFSSDFKQPAKEIEVINKLVGFAKALGAELILAHIDQGHDNPEYTAIVKELLIELISKNNHQKVSYEVVKSNHVENGLDWLVRHAHVDMIAFAHREHGFFNQMFNGSHTQKASGKMPVPLLVIKES</sequence>
<dbReference type="InterPro" id="IPR006015">
    <property type="entry name" value="Universal_stress_UspA"/>
</dbReference>
<dbReference type="InterPro" id="IPR006016">
    <property type="entry name" value="UspA"/>
</dbReference>
<comment type="caution">
    <text evidence="3">The sequence shown here is derived from an EMBL/GenBank/DDBJ whole genome shotgun (WGS) entry which is preliminary data.</text>
</comment>
<accession>A0ABR7X7K1</accession>
<evidence type="ECO:0000259" key="2">
    <source>
        <dbReference type="Pfam" id="PF00582"/>
    </source>
</evidence>
<dbReference type="CDD" id="cd00293">
    <property type="entry name" value="USP-like"/>
    <property type="match status" value="1"/>
</dbReference>
<keyword evidence="4" id="KW-1185">Reference proteome</keyword>